<dbReference type="AlphaFoldDB" id="A0A0S2JZF6"/>
<dbReference type="EMBL" id="CP013187">
    <property type="protein sequence ID" value="ALO41118.1"/>
    <property type="molecule type" value="Genomic_DNA"/>
</dbReference>
<dbReference type="InterPro" id="IPR017453">
    <property type="entry name" value="GCV_H_sub"/>
</dbReference>
<dbReference type="PROSITE" id="PS50968">
    <property type="entry name" value="BIOTINYL_LIPOYL"/>
    <property type="match status" value="1"/>
</dbReference>
<dbReference type="GO" id="GO:0005829">
    <property type="term" value="C:cytosol"/>
    <property type="evidence" value="ECO:0007669"/>
    <property type="project" value="TreeGrafter"/>
</dbReference>
<protein>
    <recommendedName>
        <fullName evidence="3">Glycine cleavage system H protein</fullName>
    </recommendedName>
</protein>
<evidence type="ECO:0000313" key="6">
    <source>
        <dbReference type="EMBL" id="ALO41118.1"/>
    </source>
</evidence>
<dbReference type="SUPFAM" id="SSF51230">
    <property type="entry name" value="Single hybrid motif"/>
    <property type="match status" value="1"/>
</dbReference>
<dbReference type="Pfam" id="PF01597">
    <property type="entry name" value="GCV_H"/>
    <property type="match status" value="1"/>
</dbReference>
<dbReference type="NCBIfam" id="TIGR00527">
    <property type="entry name" value="gcvH"/>
    <property type="match status" value="1"/>
</dbReference>
<dbReference type="NCBIfam" id="NF002270">
    <property type="entry name" value="PRK01202.1"/>
    <property type="match status" value="1"/>
</dbReference>
<dbReference type="InterPro" id="IPR033753">
    <property type="entry name" value="GCV_H/Fam206"/>
</dbReference>
<feature type="modified residue" description="N6-lipoyllysine" evidence="3 4">
    <location>
        <position position="65"/>
    </location>
</feature>
<dbReference type="InterPro" id="IPR003016">
    <property type="entry name" value="2-oxoA_DH_lipoyl-BS"/>
</dbReference>
<evidence type="ECO:0000313" key="7">
    <source>
        <dbReference type="Proteomes" id="UP000061457"/>
    </source>
</evidence>
<dbReference type="GO" id="GO:0005960">
    <property type="term" value="C:glycine cleavage complex"/>
    <property type="evidence" value="ECO:0007669"/>
    <property type="project" value="InterPro"/>
</dbReference>
<name>A0A0S2JZF6_9GAMM</name>
<keyword evidence="7" id="KW-1185">Reference proteome</keyword>
<accession>A0A0S2JZF6</accession>
<comment type="subunit">
    <text evidence="3">The glycine cleavage system is composed of four proteins: P, T, L and H.</text>
</comment>
<evidence type="ECO:0000256" key="4">
    <source>
        <dbReference type="PIRSR" id="PIRSR617453-50"/>
    </source>
</evidence>
<dbReference type="HAMAP" id="MF_00272">
    <property type="entry name" value="GcvH"/>
    <property type="match status" value="1"/>
</dbReference>
<dbReference type="Gene3D" id="2.40.50.100">
    <property type="match status" value="1"/>
</dbReference>
<dbReference type="OrthoDB" id="9796712at2"/>
<sequence length="129" mass="13899">MSNIPSELKYASSHEWVRAEGDGVYTVGITEHAQELLGDMVFVELPEVGDEVDAGEDCAVAESVKAASDIYAPITGEVVAINEDLEDSPENVNNDAYGDGWLFKVKASDESELANLLDAEGYENAIDED</sequence>
<dbReference type="STRING" id="161398.PP2015_598"/>
<proteinExistence type="inferred from homology"/>
<comment type="similarity">
    <text evidence="1 3">Belongs to the GcvH family.</text>
</comment>
<dbReference type="FunFam" id="2.40.50.100:FF:000011">
    <property type="entry name" value="Glycine cleavage system H protein"/>
    <property type="match status" value="1"/>
</dbReference>
<keyword evidence="2 3" id="KW-0450">Lipoyl</keyword>
<dbReference type="Proteomes" id="UP000061457">
    <property type="component" value="Chromosome I"/>
</dbReference>
<feature type="domain" description="Lipoyl-binding" evidence="5">
    <location>
        <begin position="24"/>
        <end position="106"/>
    </location>
</feature>
<evidence type="ECO:0000256" key="2">
    <source>
        <dbReference type="ARBA" id="ARBA00022823"/>
    </source>
</evidence>
<dbReference type="GO" id="GO:0009249">
    <property type="term" value="P:protein lipoylation"/>
    <property type="evidence" value="ECO:0007669"/>
    <property type="project" value="TreeGrafter"/>
</dbReference>
<dbReference type="InterPro" id="IPR011053">
    <property type="entry name" value="Single_hybrid_motif"/>
</dbReference>
<organism evidence="6 7">
    <name type="scientific">Pseudoalteromonas phenolica</name>
    <dbReference type="NCBI Taxonomy" id="161398"/>
    <lineage>
        <taxon>Bacteria</taxon>
        <taxon>Pseudomonadati</taxon>
        <taxon>Pseudomonadota</taxon>
        <taxon>Gammaproteobacteria</taxon>
        <taxon>Alteromonadales</taxon>
        <taxon>Pseudoalteromonadaceae</taxon>
        <taxon>Pseudoalteromonas</taxon>
    </lineage>
</organism>
<dbReference type="PROSITE" id="PS00189">
    <property type="entry name" value="LIPOYL"/>
    <property type="match status" value="1"/>
</dbReference>
<dbReference type="GO" id="GO:0019464">
    <property type="term" value="P:glycine decarboxylation via glycine cleavage system"/>
    <property type="evidence" value="ECO:0007669"/>
    <property type="project" value="UniProtKB-UniRule"/>
</dbReference>
<dbReference type="CDD" id="cd06848">
    <property type="entry name" value="GCS_H"/>
    <property type="match status" value="1"/>
</dbReference>
<evidence type="ECO:0000259" key="5">
    <source>
        <dbReference type="PROSITE" id="PS50968"/>
    </source>
</evidence>
<dbReference type="PATRIC" id="fig|161398.10.peg.608"/>
<dbReference type="PANTHER" id="PTHR11715:SF3">
    <property type="entry name" value="GLYCINE CLEAVAGE SYSTEM H PROTEIN-RELATED"/>
    <property type="match status" value="1"/>
</dbReference>
<reference evidence="6 7" key="1">
    <citation type="submission" date="2015-11" db="EMBL/GenBank/DDBJ databases">
        <authorList>
            <person name="Zhang Y."/>
            <person name="Guo Z."/>
        </authorList>
    </citation>
    <scope>NUCLEOTIDE SEQUENCE [LARGE SCALE GENOMIC DNA]</scope>
    <source>
        <strain evidence="6 7">KCTC 12086</strain>
    </source>
</reference>
<evidence type="ECO:0000256" key="3">
    <source>
        <dbReference type="HAMAP-Rule" id="MF_00272"/>
    </source>
</evidence>
<comment type="function">
    <text evidence="3">The glycine cleavage system catalyzes the degradation of glycine. The H protein shuttles the methylamine group of glycine from the P protein to the T protein.</text>
</comment>
<comment type="cofactor">
    <cofactor evidence="3">
        <name>(R)-lipoate</name>
        <dbReference type="ChEBI" id="CHEBI:83088"/>
    </cofactor>
    <text evidence="3">Binds 1 lipoyl cofactor covalently.</text>
</comment>
<dbReference type="RefSeq" id="WP_058028879.1">
    <property type="nucleotide sequence ID" value="NZ_CP013187.1"/>
</dbReference>
<dbReference type="PANTHER" id="PTHR11715">
    <property type="entry name" value="GLYCINE CLEAVAGE SYSTEM H PROTEIN"/>
    <property type="match status" value="1"/>
</dbReference>
<gene>
    <name evidence="3" type="primary">gcvH</name>
    <name evidence="6" type="ORF">PP2015_598</name>
</gene>
<evidence type="ECO:0000256" key="1">
    <source>
        <dbReference type="ARBA" id="ARBA00009249"/>
    </source>
</evidence>
<dbReference type="KEGG" id="pphe:PP2015_598"/>
<dbReference type="InterPro" id="IPR002930">
    <property type="entry name" value="GCV_H"/>
</dbReference>
<dbReference type="InterPro" id="IPR000089">
    <property type="entry name" value="Biotin_lipoyl"/>
</dbReference>